<keyword evidence="2" id="KW-1185">Reference proteome</keyword>
<sequence length="175" mass="20635">MFRGGVTESMKTQRKVTDSAPCITLSPTERATMFRVQVLTKKKQLGHTVYLDRRGAAKKPRKYFPELREQIRTQIEQFPVEENRYGRNKSEKKYLSPDLNMNRLYIAFKKKYPQTIATYRCFYDVFKKDFPNLRFARPRSDTCSTCDLYQNKMRCSADPIEKAQIRSSSKKSRSC</sequence>
<dbReference type="PANTHER" id="PTHR10773:SF19">
    <property type="match status" value="1"/>
</dbReference>
<dbReference type="Proteomes" id="UP001458880">
    <property type="component" value="Unassembled WGS sequence"/>
</dbReference>
<reference evidence="1 2" key="1">
    <citation type="journal article" date="2024" name="BMC Genomics">
        <title>De novo assembly and annotation of Popillia japonica's genome with initial clues to its potential as an invasive pest.</title>
        <authorList>
            <person name="Cucini C."/>
            <person name="Boschi S."/>
            <person name="Funari R."/>
            <person name="Cardaioli E."/>
            <person name="Iannotti N."/>
            <person name="Marturano G."/>
            <person name="Paoli F."/>
            <person name="Bruttini M."/>
            <person name="Carapelli A."/>
            <person name="Frati F."/>
            <person name="Nardi F."/>
        </authorList>
    </citation>
    <scope>NUCLEOTIDE SEQUENCE [LARGE SCALE GENOMIC DNA]</scope>
    <source>
        <strain evidence="1">DMR45628</strain>
    </source>
</reference>
<dbReference type="PANTHER" id="PTHR10773">
    <property type="entry name" value="DNA-DIRECTED RNA POLYMERASES I, II, AND III SUBUNIT RPABC2"/>
    <property type="match status" value="1"/>
</dbReference>
<evidence type="ECO:0000313" key="1">
    <source>
        <dbReference type="EMBL" id="KAK9739736.1"/>
    </source>
</evidence>
<organism evidence="1 2">
    <name type="scientific">Popillia japonica</name>
    <name type="common">Japanese beetle</name>
    <dbReference type="NCBI Taxonomy" id="7064"/>
    <lineage>
        <taxon>Eukaryota</taxon>
        <taxon>Metazoa</taxon>
        <taxon>Ecdysozoa</taxon>
        <taxon>Arthropoda</taxon>
        <taxon>Hexapoda</taxon>
        <taxon>Insecta</taxon>
        <taxon>Pterygota</taxon>
        <taxon>Neoptera</taxon>
        <taxon>Endopterygota</taxon>
        <taxon>Coleoptera</taxon>
        <taxon>Polyphaga</taxon>
        <taxon>Scarabaeiformia</taxon>
        <taxon>Scarabaeidae</taxon>
        <taxon>Rutelinae</taxon>
        <taxon>Popillia</taxon>
    </lineage>
</organism>
<evidence type="ECO:0000313" key="2">
    <source>
        <dbReference type="Proteomes" id="UP001458880"/>
    </source>
</evidence>
<protein>
    <submittedName>
        <fullName evidence="1">Uncharacterized protein</fullName>
    </submittedName>
</protein>
<dbReference type="AlphaFoldDB" id="A0AAW1M1L3"/>
<dbReference type="EMBL" id="JASPKY010000071">
    <property type="protein sequence ID" value="KAK9739736.1"/>
    <property type="molecule type" value="Genomic_DNA"/>
</dbReference>
<accession>A0AAW1M1L3</accession>
<name>A0AAW1M1L3_POPJA</name>
<gene>
    <name evidence="1" type="ORF">QE152_g8773</name>
</gene>
<proteinExistence type="predicted"/>
<comment type="caution">
    <text evidence="1">The sequence shown here is derived from an EMBL/GenBank/DDBJ whole genome shotgun (WGS) entry which is preliminary data.</text>
</comment>